<evidence type="ECO:0000259" key="2">
    <source>
        <dbReference type="Pfam" id="PF20231"/>
    </source>
</evidence>
<evidence type="ECO:0000256" key="1">
    <source>
        <dbReference type="SAM" id="MobiDB-lite"/>
    </source>
</evidence>
<accession>A0AAD6FT73</accession>
<sequence>MTAGAALQNLKKTMDDEQESQDDTKGMRMASCDDEILSWLYWVSLKIKADIRESPRHDVMGGIDQHHAEEVVPESLYLLLRLLCTDDDDQENMDKQTVNTKLLSIAQDIVFLASGGQRPTPKHIGIGVAVHQATRSEGLVQLLHAAGHSISYESVLRTDTAIANEAVKQNFVNAKLPGYIMYANDNIDINEETLDGKGTFHASQTAAFRRSEPQEQIPKVKLISGRAKSLSIPPGMFELKDAKMESQKPPPKFHGPVTPEMYDAGTQLTKQSKNQDLAWILCRQQNSEVVLSWSGFNQLMSKSDHQKTVAGMMPIINSPAHDYDTIWTVLQNCHKMTTQLGQRYTVITFDEQLYCKAKMLQWHHQKECDNIVIVLGGFHVQMNFSKVIGQHLADSGLRDILEESGVFGKNTAENIMKGKGWNRVARAHKLTFEALWRILWPSFLQWMEDNDCTIDNSCLELADALSGHIGSGEMEAASACYEELVLKVGEIQDLLVQFDKANEDKPTFTFWRQYMDLVSILLAFTRALRCGDWNLYMSAFKSMMPWFAVYDHTHYTRWGAVFIADMEQLAQTAPEVYKGFLDGDFVAKETKHSFNEVPFDLRLEHINKTGKVAGGLIGITRNDPARNRWSITYNERASLVEDTRSLFGLTHDDDDDEETHKDCLQSRIKRDNHDIIQLVDQFQRYNVFQQEHMYDLVSLTTGDVASEEILNDLTHAAESGKKTITELVKKRLGTTNTDFHASLTKRKPKTFSSLYSTDTKLEQLRSKDIFRRIIVSMESGREVNMDELLQKELCAVPLSLATTDSVLRPTIKADLATILQAGAKETELSPSVMRTCTIIDGMALEEKARLDREESESQFERDESERDESESQESESQFERDETCSSSSVVSDALNLVHKLGTLYHQSGKYKTILKEIAQSEAGSFITLKPLCPTRWLVRLVAIQAVVGQYEKVLLSLEEMAASGSSDTCITARGLLERFQKGHTLLCLLLASEALKELECLNRSLQSKTGSVTAGCS</sequence>
<dbReference type="PANTHER" id="PTHR47018:SF3">
    <property type="entry name" value="MYCBP-ASSOCIATED PROTEIN"/>
    <property type="match status" value="1"/>
</dbReference>
<evidence type="ECO:0000313" key="3">
    <source>
        <dbReference type="EMBL" id="KAJ4944586.1"/>
    </source>
</evidence>
<dbReference type="Pfam" id="PF20231">
    <property type="entry name" value="DUF6589"/>
    <property type="match status" value="1"/>
</dbReference>
<gene>
    <name evidence="3" type="ORF">JOQ06_013129</name>
</gene>
<proteinExistence type="predicted"/>
<dbReference type="AlphaFoldDB" id="A0AAD6FT73"/>
<feature type="region of interest" description="Disordered" evidence="1">
    <location>
        <begin position="847"/>
        <end position="884"/>
    </location>
</feature>
<dbReference type="InterPro" id="IPR046496">
    <property type="entry name" value="DUF6589"/>
</dbReference>
<comment type="caution">
    <text evidence="3">The sequence shown here is derived from an EMBL/GenBank/DDBJ whole genome shotgun (WGS) entry which is preliminary data.</text>
</comment>
<organism evidence="3 4">
    <name type="scientific">Pogonophryne albipinna</name>
    <dbReference type="NCBI Taxonomy" id="1090488"/>
    <lineage>
        <taxon>Eukaryota</taxon>
        <taxon>Metazoa</taxon>
        <taxon>Chordata</taxon>
        <taxon>Craniata</taxon>
        <taxon>Vertebrata</taxon>
        <taxon>Euteleostomi</taxon>
        <taxon>Actinopterygii</taxon>
        <taxon>Neopterygii</taxon>
        <taxon>Teleostei</taxon>
        <taxon>Neoteleostei</taxon>
        <taxon>Acanthomorphata</taxon>
        <taxon>Eupercaria</taxon>
        <taxon>Perciformes</taxon>
        <taxon>Notothenioidei</taxon>
        <taxon>Pogonophryne</taxon>
    </lineage>
</organism>
<protein>
    <recommendedName>
        <fullName evidence="2">DUF6589 domain-containing protein</fullName>
    </recommendedName>
</protein>
<feature type="region of interest" description="Disordered" evidence="1">
    <location>
        <begin position="1"/>
        <end position="27"/>
    </location>
</feature>
<name>A0AAD6FT73_9TELE</name>
<feature type="domain" description="DUF6589" evidence="2">
    <location>
        <begin position="307"/>
        <end position="649"/>
    </location>
</feature>
<dbReference type="Proteomes" id="UP001219934">
    <property type="component" value="Unassembled WGS sequence"/>
</dbReference>
<keyword evidence="4" id="KW-1185">Reference proteome</keyword>
<dbReference type="EMBL" id="JAPTMU010000004">
    <property type="protein sequence ID" value="KAJ4944586.1"/>
    <property type="molecule type" value="Genomic_DNA"/>
</dbReference>
<evidence type="ECO:0000313" key="4">
    <source>
        <dbReference type="Proteomes" id="UP001219934"/>
    </source>
</evidence>
<reference evidence="3" key="1">
    <citation type="submission" date="2022-11" db="EMBL/GenBank/DDBJ databases">
        <title>Chromosome-level genome of Pogonophryne albipinna.</title>
        <authorList>
            <person name="Jo E."/>
        </authorList>
    </citation>
    <scope>NUCLEOTIDE SEQUENCE</scope>
    <source>
        <strain evidence="3">SGF0006</strain>
        <tissue evidence="3">Muscle</tissue>
    </source>
</reference>
<dbReference type="PANTHER" id="PTHR47018">
    <property type="entry name" value="CXC DOMAIN-CONTAINING PROTEIN-RELATED"/>
    <property type="match status" value="1"/>
</dbReference>